<sequence>CPDFIPFASPLFQLRLHHFIFSYFAALATFCQITRTPQNDTPLDLAQYGNWQPMIHPHEPIDKDRLSLLLQTLQFHTLSLERSQATQRDPVNFLRIPQTLFQFDLRVLPNVNDLFIFNLMSKADKSAGEEKAPHHRIRKAAKTAGSRRLLLPPKEGLKKPAEN</sequence>
<proteinExistence type="predicted"/>
<protein>
    <submittedName>
        <fullName evidence="2">Uncharacterized protein</fullName>
    </submittedName>
</protein>
<reference evidence="2" key="2">
    <citation type="submission" date="2013-10" db="EMBL/GenBank/DDBJ databases">
        <authorList>
            <person name="Aslett M."/>
        </authorList>
    </citation>
    <scope>NUCLEOTIDE SEQUENCE</scope>
    <source>
        <strain evidence="2">Houghton</strain>
    </source>
</reference>
<dbReference type="Proteomes" id="UP000018050">
    <property type="component" value="Unassembled WGS sequence"/>
</dbReference>
<feature type="non-terminal residue" evidence="2">
    <location>
        <position position="1"/>
    </location>
</feature>
<feature type="non-terminal residue" evidence="2">
    <location>
        <position position="163"/>
    </location>
</feature>
<evidence type="ECO:0000256" key="1">
    <source>
        <dbReference type="SAM" id="MobiDB-lite"/>
    </source>
</evidence>
<reference evidence="2" key="1">
    <citation type="submission" date="2013-10" db="EMBL/GenBank/DDBJ databases">
        <title>Genomic analysis of the causative agents of coccidiosis in chickens.</title>
        <authorList>
            <person name="Reid A.J."/>
            <person name="Blake D."/>
            <person name="Billington K."/>
            <person name="Browne H."/>
            <person name="Dunn M."/>
            <person name="Hung S."/>
            <person name="Kawahara F."/>
            <person name="Miranda-Saavedra D."/>
            <person name="Mourier T."/>
            <person name="Nagra H."/>
            <person name="Otto T.D."/>
            <person name="Rawlings N."/>
            <person name="Sanchez A."/>
            <person name="Sanders M."/>
            <person name="Subramaniam C."/>
            <person name="Tay Y."/>
            <person name="Dear P."/>
            <person name="Doerig C."/>
            <person name="Gruber A."/>
            <person name="Parkinson J."/>
            <person name="Shirley M."/>
            <person name="Wan K.L."/>
            <person name="Berriman M."/>
            <person name="Tomley F."/>
            <person name="Pain A."/>
        </authorList>
    </citation>
    <scope>NUCLEOTIDE SEQUENCE</scope>
    <source>
        <strain evidence="2">Houghton</strain>
    </source>
</reference>
<dbReference type="EMBL" id="HG672751">
    <property type="protein sequence ID" value="CDI82773.1"/>
    <property type="molecule type" value="Genomic_DNA"/>
</dbReference>
<organism evidence="2 3">
    <name type="scientific">Eimeria acervulina</name>
    <name type="common">Coccidian parasite</name>
    <dbReference type="NCBI Taxonomy" id="5801"/>
    <lineage>
        <taxon>Eukaryota</taxon>
        <taxon>Sar</taxon>
        <taxon>Alveolata</taxon>
        <taxon>Apicomplexa</taxon>
        <taxon>Conoidasida</taxon>
        <taxon>Coccidia</taxon>
        <taxon>Eucoccidiorida</taxon>
        <taxon>Eimeriorina</taxon>
        <taxon>Eimeriidae</taxon>
        <taxon>Eimeria</taxon>
    </lineage>
</organism>
<dbReference type="VEuPathDB" id="ToxoDB:EAH_00067590"/>
<accession>U6GTY9</accession>
<keyword evidence="3" id="KW-1185">Reference proteome</keyword>
<evidence type="ECO:0000313" key="2">
    <source>
        <dbReference type="EMBL" id="CDI82773.1"/>
    </source>
</evidence>
<dbReference type="AlphaFoldDB" id="U6GTY9"/>
<name>U6GTY9_EIMAC</name>
<dbReference type="GeneID" id="25274829"/>
<dbReference type="OrthoDB" id="10447799at2759"/>
<dbReference type="RefSeq" id="XP_013247946.1">
    <property type="nucleotide sequence ID" value="XM_013392492.1"/>
</dbReference>
<gene>
    <name evidence="2" type="ORF">EAH_00067590</name>
</gene>
<feature type="region of interest" description="Disordered" evidence="1">
    <location>
        <begin position="127"/>
        <end position="163"/>
    </location>
</feature>
<evidence type="ECO:0000313" key="3">
    <source>
        <dbReference type="Proteomes" id="UP000018050"/>
    </source>
</evidence>